<dbReference type="AlphaFoldDB" id="A0A6L6YJ16"/>
<feature type="region of interest" description="Disordered" evidence="1">
    <location>
        <begin position="64"/>
        <end position="87"/>
    </location>
</feature>
<reference evidence="2 3" key="1">
    <citation type="submission" date="2019-12" db="EMBL/GenBank/DDBJ databases">
        <title>Microbes associate with the intestines of laboratory mice.</title>
        <authorList>
            <person name="Navarre W."/>
            <person name="Wong E."/>
        </authorList>
    </citation>
    <scope>NUCLEOTIDE SEQUENCE [LARGE SCALE GENOMIC DNA]</scope>
    <source>
        <strain evidence="2 3">NM82_D38</strain>
    </source>
</reference>
<accession>A0A6L6YJ16</accession>
<keyword evidence="3" id="KW-1185">Reference proteome</keyword>
<dbReference type="RefSeq" id="WP_160335171.1">
    <property type="nucleotide sequence ID" value="NZ_WSRP01000015.1"/>
</dbReference>
<protein>
    <submittedName>
        <fullName evidence="2">Uncharacterized protein</fullName>
    </submittedName>
</protein>
<gene>
    <name evidence="2" type="ORF">E5987_05890</name>
</gene>
<proteinExistence type="predicted"/>
<dbReference type="EMBL" id="WSRP01000015">
    <property type="protein sequence ID" value="MVX56739.1"/>
    <property type="molecule type" value="Genomic_DNA"/>
</dbReference>
<organism evidence="2 3">
    <name type="scientific">Parasutterella muris</name>
    <dbReference type="NCBI Taxonomy" id="2565572"/>
    <lineage>
        <taxon>Bacteria</taxon>
        <taxon>Pseudomonadati</taxon>
        <taxon>Pseudomonadota</taxon>
        <taxon>Betaproteobacteria</taxon>
        <taxon>Burkholderiales</taxon>
        <taxon>Sutterellaceae</taxon>
        <taxon>Parasutterella</taxon>
    </lineage>
</organism>
<evidence type="ECO:0000313" key="3">
    <source>
        <dbReference type="Proteomes" id="UP000472580"/>
    </source>
</evidence>
<dbReference type="Proteomes" id="UP000472580">
    <property type="component" value="Unassembled WGS sequence"/>
</dbReference>
<evidence type="ECO:0000256" key="1">
    <source>
        <dbReference type="SAM" id="MobiDB-lite"/>
    </source>
</evidence>
<sequence length="324" mass="36863">MKTQGFFKNQRKSYSQPFNYYERNMTNKIPGAAQTISPGSQRGFRADSSLTDPLDEWMAKNIKSKKTATQNSKSEEAPQTQPDKSVCHMSLPTELDSINARLKKLEDLPPGQIINKTVYKADYDKGTLSAIEAFNNYQNVVNKYHYESEKYFRETKRIQKLLSTLTKRVRELERRPVVERSVIDALMYRVQQLEQQILQGKVYSEHSTASDKKYLDDAINQFNSKIAALDAEQLKLEKNVKSVQDSLEPFVTQVANIIEEKINEKASIGDLDVVLSSISNIESSVQTLTDKLNTSLENLPKEVQNNIKTELKENISSLVSKLLG</sequence>
<comment type="caution">
    <text evidence="2">The sequence shown here is derived from an EMBL/GenBank/DDBJ whole genome shotgun (WGS) entry which is preliminary data.</text>
</comment>
<feature type="compositionally biased region" description="Polar residues" evidence="1">
    <location>
        <begin position="67"/>
        <end position="83"/>
    </location>
</feature>
<evidence type="ECO:0000313" key="2">
    <source>
        <dbReference type="EMBL" id="MVX56739.1"/>
    </source>
</evidence>
<name>A0A6L6YJ16_9BURK</name>